<evidence type="ECO:0000256" key="2">
    <source>
        <dbReference type="ARBA" id="ARBA00022512"/>
    </source>
</evidence>
<dbReference type="PANTHER" id="PTHR36108:SF13">
    <property type="entry name" value="COLOSSIN-B-RELATED"/>
    <property type="match status" value="1"/>
</dbReference>
<keyword evidence="10" id="KW-1185">Reference proteome</keyword>
<feature type="transmembrane region" description="Helical" evidence="6">
    <location>
        <begin position="692"/>
        <end position="711"/>
    </location>
</feature>
<evidence type="ECO:0000256" key="6">
    <source>
        <dbReference type="SAM" id="Phobius"/>
    </source>
</evidence>
<keyword evidence="6" id="KW-1133">Transmembrane helix</keyword>
<feature type="chain" id="PRO_5047021460" evidence="7">
    <location>
        <begin position="34"/>
        <end position="720"/>
    </location>
</feature>
<organism evidence="9 10">
    <name type="scientific">Eubacterium multiforme</name>
    <dbReference type="NCBI Taxonomy" id="83339"/>
    <lineage>
        <taxon>Bacteria</taxon>
        <taxon>Bacillati</taxon>
        <taxon>Bacillota</taxon>
        <taxon>Clostridia</taxon>
        <taxon>Eubacteriales</taxon>
        <taxon>Eubacteriaceae</taxon>
        <taxon>Eubacterium</taxon>
    </lineage>
</organism>
<keyword evidence="3" id="KW-0964">Secreted</keyword>
<accession>A0ABT9UTH6</accession>
<evidence type="ECO:0000256" key="7">
    <source>
        <dbReference type="SAM" id="SignalP"/>
    </source>
</evidence>
<keyword evidence="5" id="KW-0572">Peptidoglycan-anchor</keyword>
<evidence type="ECO:0000259" key="8">
    <source>
        <dbReference type="PROSITE" id="PS50847"/>
    </source>
</evidence>
<keyword evidence="6" id="KW-0812">Transmembrane</keyword>
<evidence type="ECO:0000256" key="4">
    <source>
        <dbReference type="ARBA" id="ARBA00022729"/>
    </source>
</evidence>
<dbReference type="EMBL" id="JAUSUF010000004">
    <property type="protein sequence ID" value="MDQ0149607.1"/>
    <property type="molecule type" value="Genomic_DNA"/>
</dbReference>
<comment type="similarity">
    <text evidence="1">Belongs to the serine-aspartate repeat-containing protein (SDr) family.</text>
</comment>
<keyword evidence="2" id="KW-0134">Cell wall</keyword>
<dbReference type="NCBIfam" id="TIGR01167">
    <property type="entry name" value="LPXTG_anchor"/>
    <property type="match status" value="1"/>
</dbReference>
<sequence>MNKMLKKLISKATMICLGATVFSGIITPMAANASERDIPKNIKVHKEAPLDYSPLISPLDKKTKVRYIDKLVDNQGDLVFCLQHEKDSPSKSGVEYKVGNKLDSGLNWIIKNFYTGKEYLTGNKNLDYYITSKAIHVYTGQSMLIDGKKPIDPKHVLPKINSIVEKAKKIKSDDIGKIDAKITLKSIGEKYKFENNKFISPTYIIDKTGNGTIGNIKLEVSNSKAKIFVNGKETSSIKAGEKFTIEIPENEVKDNEKIKVTAKTTVTNDYDYSISYSPIGNSKVQKVGKYVKGIVNTKDLETEATAPVKGMGKIQILKVDEEREAKLEGAEFQVKDKITGKVLETLTTNKEGIAVSNWYPVGTELVIKETKAPGKYILNEKEYTATINSNMQTIEIKVPNKIMKGRVQILKVDEETGAKLEGAKFELKDKTTGKVLETLTTDKEGLAVSNYYNYGTQVAIKEVKAPAKYTLNGKEYFATITENMKTIEITVQNKIIKGTISIHKVDSLTKKPLQGVEFNVLDSNNKVIEKLVTDKDGNAKTKELNYGEYRILEVKTNKYYNLNEKAIDVSITENKDYSYTVENKPTTGRLLIKKTDIATGKELEGAKIKITCIEGLDKGKVIEFISGKTAKEFELKAGKYTYEELIAPKGYEINKSIGTFEITKEGQIVKCSVEDKAIRKPTPKLPHTGYDYKNIAIIAAVVLVIAGVVIISRKKNNNKK</sequence>
<evidence type="ECO:0000256" key="5">
    <source>
        <dbReference type="ARBA" id="ARBA00023088"/>
    </source>
</evidence>
<dbReference type="Proteomes" id="UP001228504">
    <property type="component" value="Unassembled WGS sequence"/>
</dbReference>
<reference evidence="9 10" key="1">
    <citation type="submission" date="2023-07" db="EMBL/GenBank/DDBJ databases">
        <title>Genomic Encyclopedia of Type Strains, Phase IV (KMG-IV): sequencing the most valuable type-strain genomes for metagenomic binning, comparative biology and taxonomic classification.</title>
        <authorList>
            <person name="Goeker M."/>
        </authorList>
    </citation>
    <scope>NUCLEOTIDE SEQUENCE [LARGE SCALE GENOMIC DNA]</scope>
    <source>
        <strain evidence="9 10">DSM 20694</strain>
    </source>
</reference>
<evidence type="ECO:0000313" key="10">
    <source>
        <dbReference type="Proteomes" id="UP001228504"/>
    </source>
</evidence>
<gene>
    <name evidence="9" type="ORF">J2S18_001538</name>
</gene>
<protein>
    <submittedName>
        <fullName evidence="9">LPXTG-motif cell wall-anchored protein</fullName>
    </submittedName>
</protein>
<dbReference type="SUPFAM" id="SSF49478">
    <property type="entry name" value="Cna protein B-type domain"/>
    <property type="match status" value="1"/>
</dbReference>
<dbReference type="Pfam" id="PF00746">
    <property type="entry name" value="Gram_pos_anchor"/>
    <property type="match status" value="1"/>
</dbReference>
<dbReference type="InterPro" id="IPR041033">
    <property type="entry name" value="SpaA_PFL_dom_1"/>
</dbReference>
<evidence type="ECO:0000256" key="3">
    <source>
        <dbReference type="ARBA" id="ARBA00022525"/>
    </source>
</evidence>
<name>A0ABT9UTH6_9FIRM</name>
<dbReference type="InterPro" id="IPR019931">
    <property type="entry name" value="LPXTG_anchor"/>
</dbReference>
<dbReference type="InterPro" id="IPR013783">
    <property type="entry name" value="Ig-like_fold"/>
</dbReference>
<evidence type="ECO:0000313" key="9">
    <source>
        <dbReference type="EMBL" id="MDQ0149607.1"/>
    </source>
</evidence>
<dbReference type="PANTHER" id="PTHR36108">
    <property type="entry name" value="COLOSSIN-B-RELATED"/>
    <property type="match status" value="1"/>
</dbReference>
<dbReference type="Pfam" id="PF17802">
    <property type="entry name" value="SpaA"/>
    <property type="match status" value="4"/>
</dbReference>
<feature type="signal peptide" evidence="7">
    <location>
        <begin position="1"/>
        <end position="33"/>
    </location>
</feature>
<evidence type="ECO:0000256" key="1">
    <source>
        <dbReference type="ARBA" id="ARBA00007257"/>
    </source>
</evidence>
<dbReference type="Gene3D" id="2.60.40.10">
    <property type="entry name" value="Immunoglobulins"/>
    <property type="match status" value="4"/>
</dbReference>
<comment type="caution">
    <text evidence="9">The sequence shown here is derived from an EMBL/GenBank/DDBJ whole genome shotgun (WGS) entry which is preliminary data.</text>
</comment>
<feature type="domain" description="Gram-positive cocci surface proteins LPxTG" evidence="8">
    <location>
        <begin position="685"/>
        <end position="720"/>
    </location>
</feature>
<dbReference type="PROSITE" id="PS50847">
    <property type="entry name" value="GRAM_POS_ANCHORING"/>
    <property type="match status" value="1"/>
</dbReference>
<proteinExistence type="inferred from homology"/>
<keyword evidence="4 7" id="KW-0732">Signal</keyword>
<keyword evidence="6" id="KW-0472">Membrane</keyword>